<evidence type="ECO:0000256" key="6">
    <source>
        <dbReference type="ARBA" id="ARBA00022927"/>
    </source>
</evidence>
<evidence type="ECO:0000256" key="9">
    <source>
        <dbReference type="ARBA" id="ARBA00067327"/>
    </source>
</evidence>
<comment type="similarity">
    <text evidence="8">Belongs to the importin beta family. Importin beta-2 subfamily.</text>
</comment>
<dbReference type="GO" id="GO:0005737">
    <property type="term" value="C:cytoplasm"/>
    <property type="evidence" value="ECO:0007669"/>
    <property type="project" value="UniProtKB-SubCell"/>
</dbReference>
<dbReference type="Pfam" id="PF03810">
    <property type="entry name" value="IBN_N"/>
    <property type="match status" value="1"/>
</dbReference>
<gene>
    <name evidence="14" type="ORF">BXYJ_LOCUS3916</name>
</gene>
<dbReference type="Pfam" id="PF13513">
    <property type="entry name" value="HEAT_EZ"/>
    <property type="match status" value="1"/>
</dbReference>
<feature type="domain" description="Importin N-terminal" evidence="13">
    <location>
        <begin position="41"/>
        <end position="109"/>
    </location>
</feature>
<reference evidence="17" key="1">
    <citation type="submission" date="2016-11" db="UniProtKB">
        <authorList>
            <consortium name="WormBaseParasite"/>
        </authorList>
    </citation>
    <scope>IDENTIFICATION</scope>
</reference>
<evidence type="ECO:0000256" key="10">
    <source>
        <dbReference type="ARBA" id="ARBA00076938"/>
    </source>
</evidence>
<dbReference type="SUPFAM" id="SSF48371">
    <property type="entry name" value="ARM repeat"/>
    <property type="match status" value="1"/>
</dbReference>
<dbReference type="Proteomes" id="UP000582659">
    <property type="component" value="Unassembled WGS sequence"/>
</dbReference>
<dbReference type="OrthoDB" id="951172at2759"/>
<dbReference type="InterPro" id="IPR011989">
    <property type="entry name" value="ARM-like"/>
</dbReference>
<organism evidence="15 17">
    <name type="scientific">Bursaphelenchus xylophilus</name>
    <name type="common">Pinewood nematode worm</name>
    <name type="synonym">Aphelenchoides xylophilus</name>
    <dbReference type="NCBI Taxonomy" id="6326"/>
    <lineage>
        <taxon>Eukaryota</taxon>
        <taxon>Metazoa</taxon>
        <taxon>Ecdysozoa</taxon>
        <taxon>Nematoda</taxon>
        <taxon>Chromadorea</taxon>
        <taxon>Rhabditida</taxon>
        <taxon>Tylenchina</taxon>
        <taxon>Tylenchomorpha</taxon>
        <taxon>Aphelenchoidea</taxon>
        <taxon>Aphelenchoididae</taxon>
        <taxon>Bursaphelenchus</taxon>
    </lineage>
</organism>
<evidence type="ECO:0000259" key="13">
    <source>
        <dbReference type="PROSITE" id="PS50166"/>
    </source>
</evidence>
<feature type="compositionally biased region" description="Acidic residues" evidence="12">
    <location>
        <begin position="359"/>
        <end position="370"/>
    </location>
</feature>
<reference evidence="14" key="2">
    <citation type="submission" date="2020-09" db="EMBL/GenBank/DDBJ databases">
        <authorList>
            <person name="Kikuchi T."/>
        </authorList>
    </citation>
    <scope>NUCLEOTIDE SEQUENCE</scope>
    <source>
        <strain evidence="14">Ka4C1</strain>
    </source>
</reference>
<evidence type="ECO:0000256" key="1">
    <source>
        <dbReference type="ARBA" id="ARBA00004123"/>
    </source>
</evidence>
<evidence type="ECO:0000256" key="8">
    <source>
        <dbReference type="ARBA" id="ARBA00038423"/>
    </source>
</evidence>
<keyword evidence="7" id="KW-0539">Nucleus</keyword>
<dbReference type="EMBL" id="CAJFCV020000002">
    <property type="protein sequence ID" value="CAG9096749.1"/>
    <property type="molecule type" value="Genomic_DNA"/>
</dbReference>
<dbReference type="Proteomes" id="UP000659654">
    <property type="component" value="Unassembled WGS sequence"/>
</dbReference>
<dbReference type="GO" id="GO:0031981">
    <property type="term" value="C:nuclear lumen"/>
    <property type="evidence" value="ECO:0007669"/>
    <property type="project" value="UniProtKB-ARBA"/>
</dbReference>
<evidence type="ECO:0000256" key="3">
    <source>
        <dbReference type="ARBA" id="ARBA00022448"/>
    </source>
</evidence>
<dbReference type="PANTHER" id="PTHR10527">
    <property type="entry name" value="IMPORTIN BETA"/>
    <property type="match status" value="1"/>
</dbReference>
<evidence type="ECO:0000256" key="7">
    <source>
        <dbReference type="ARBA" id="ARBA00023242"/>
    </source>
</evidence>
<dbReference type="InterPro" id="IPR040122">
    <property type="entry name" value="Importin_beta"/>
</dbReference>
<accession>A0A1I7RPX0</accession>
<evidence type="ECO:0000313" key="15">
    <source>
        <dbReference type="Proteomes" id="UP000095284"/>
    </source>
</evidence>
<dbReference type="AlphaFoldDB" id="A0A1I7RPX0"/>
<dbReference type="WBParaSite" id="BXY_0276100.1">
    <property type="protein sequence ID" value="BXY_0276100.1"/>
    <property type="gene ID" value="BXY_0276100"/>
</dbReference>
<dbReference type="SMR" id="A0A1I7RPX0"/>
<dbReference type="FunFam" id="1.25.10.10:FF:000028">
    <property type="entry name" value="Transportin-1 isoform 1"/>
    <property type="match status" value="1"/>
</dbReference>
<dbReference type="PROSITE" id="PS50166">
    <property type="entry name" value="IMPORTIN_B_NT"/>
    <property type="match status" value="1"/>
</dbReference>
<evidence type="ECO:0000256" key="2">
    <source>
        <dbReference type="ARBA" id="ARBA00004496"/>
    </source>
</evidence>
<keyword evidence="4" id="KW-0963">Cytoplasm</keyword>
<keyword evidence="3" id="KW-0813">Transport</keyword>
<dbReference type="InterPro" id="IPR001494">
    <property type="entry name" value="Importin-beta_N"/>
</dbReference>
<dbReference type="eggNOG" id="KOG2023">
    <property type="taxonomic scope" value="Eukaryota"/>
</dbReference>
<name>A0A1I7RPX0_BURXY</name>
<evidence type="ECO:0000256" key="12">
    <source>
        <dbReference type="SAM" id="MobiDB-lite"/>
    </source>
</evidence>
<evidence type="ECO:0000313" key="14">
    <source>
        <dbReference type="EMBL" id="CAD5215211.1"/>
    </source>
</evidence>
<dbReference type="EMBL" id="CAJFDI010000002">
    <property type="protein sequence ID" value="CAD5215211.1"/>
    <property type="molecule type" value="Genomic_DNA"/>
</dbReference>
<keyword evidence="16" id="KW-1185">Reference proteome</keyword>
<evidence type="ECO:0000313" key="17">
    <source>
        <dbReference type="WBParaSite" id="BXY_0276100.1"/>
    </source>
</evidence>
<protein>
    <recommendedName>
        <fullName evidence="9">Transportin-1</fullName>
    </recommendedName>
    <alternativeName>
        <fullName evidence="10">Importin beta-2</fullName>
    </alternativeName>
    <alternativeName>
        <fullName evidence="11">Karyopherin beta-2</fullName>
    </alternativeName>
</protein>
<sequence>MQQVTSNQPEWNWRPSQPELEQIIQLLQHSQSPDNAVQQQVQKSLDALNSLPEFYCYLCYILGEERRAEVSQRALSALLLKNSIRLHWPHIPQHIRDYLKKNCFAAIADQSPLLRATVGIIITTIFCHEGCHNWPELLPTLCGMLDSDNKAQVEGALSSLQKICEDSADRLIFEEVSILVGKILPFFRSQSVELRTLAVTTINCILLVQNEAFISIIDPFLEALFQLALDPVGEIQKELCRALTLLLESYVEKIDSQLDDIAQFILLKTQDERLDIAQEACEFWLGLAENVEVCKKVVTKILPELTAVLLRCMRYSANDLAILKADVEDDANVPDRAEDIRPRFHRARNMFDDGNGGGGDDDEDGNDDDDEDAYIEWSLRKCAAASLDMLSSIFGDPFLEYLLRNVNDCLQNEDWIVKESGILALGAVSEGCTNGMNPHLPTLIPFLINQLDDQHALVRSITCWTLSRYCHFVVFQPQSELFRLLLTKLLIRILDKNKRVQEAACSAFATFEEEAGNELVPYLPDILSTLIEAFRRYQAKNLLILYDAIGTLADSVRSTLGHPEYANTLMAPLIQKCQSLRDDDRELFPLLECISSVANALGMAFMPYCEPVYQRCISLINSTLQQVILESSNQASNPNLNGNVQPEADKDFLVVALDLISELCEGIGTNIMPIVERSNLVQLALYCANDSSKEVRQSSFALVGDLVKACFPLIANEIQHVMPVLMNNLDPQNVSVCNNAIWAMGEIALKIGEHMNQYASLIVLPLVEVINRDRVTRTLLENTAITLGRLGLHCAPTLAPHLNSFIRPWCLALRNIRDNDEKESAFRGICIVIRHNPQGVIPNFVFFCDALASWTNPSPDLRQIFREILLDFQRQVGTDIWTQFVAQFPETLSSRLRNLYEL</sequence>
<dbReference type="InterPro" id="IPR016024">
    <property type="entry name" value="ARM-type_fold"/>
</dbReference>
<dbReference type="Proteomes" id="UP000095284">
    <property type="component" value="Unplaced"/>
</dbReference>
<proteinExistence type="inferred from homology"/>
<dbReference type="SMART" id="SM00913">
    <property type="entry name" value="IBN_N"/>
    <property type="match status" value="1"/>
</dbReference>
<evidence type="ECO:0000256" key="11">
    <source>
        <dbReference type="ARBA" id="ARBA00080641"/>
    </source>
</evidence>
<evidence type="ECO:0000313" key="16">
    <source>
        <dbReference type="Proteomes" id="UP000659654"/>
    </source>
</evidence>
<dbReference type="Pfam" id="PF25574">
    <property type="entry name" value="TPR_IMB1"/>
    <property type="match status" value="2"/>
</dbReference>
<keyword evidence="6" id="KW-0653">Protein transport</keyword>
<evidence type="ECO:0000256" key="4">
    <source>
        <dbReference type="ARBA" id="ARBA00022490"/>
    </source>
</evidence>
<dbReference type="GO" id="GO:0031267">
    <property type="term" value="F:small GTPase binding"/>
    <property type="evidence" value="ECO:0007669"/>
    <property type="project" value="InterPro"/>
</dbReference>
<keyword evidence="5" id="KW-0677">Repeat</keyword>
<dbReference type="Gene3D" id="1.25.10.10">
    <property type="entry name" value="Leucine-rich Repeat Variant"/>
    <property type="match status" value="1"/>
</dbReference>
<evidence type="ECO:0000256" key="5">
    <source>
        <dbReference type="ARBA" id="ARBA00022737"/>
    </source>
</evidence>
<comment type="subcellular location">
    <subcellularLocation>
        <location evidence="2">Cytoplasm</location>
    </subcellularLocation>
    <subcellularLocation>
        <location evidence="1">Nucleus</location>
    </subcellularLocation>
</comment>
<dbReference type="InterPro" id="IPR058584">
    <property type="entry name" value="IMB1_TNPO1-like_TPR"/>
</dbReference>
<feature type="region of interest" description="Disordered" evidence="12">
    <location>
        <begin position="348"/>
        <end position="370"/>
    </location>
</feature>
<dbReference type="GO" id="GO:0006606">
    <property type="term" value="P:protein import into nucleus"/>
    <property type="evidence" value="ECO:0007669"/>
    <property type="project" value="InterPro"/>
</dbReference>